<keyword evidence="2" id="KW-1185">Reference proteome</keyword>
<dbReference type="Proteomes" id="UP001221142">
    <property type="component" value="Unassembled WGS sequence"/>
</dbReference>
<proteinExistence type="predicted"/>
<reference evidence="1" key="1">
    <citation type="submission" date="2023-03" db="EMBL/GenBank/DDBJ databases">
        <title>Massive genome expansion in bonnet fungi (Mycena s.s.) driven by repeated elements and novel gene families across ecological guilds.</title>
        <authorList>
            <consortium name="Lawrence Berkeley National Laboratory"/>
            <person name="Harder C.B."/>
            <person name="Miyauchi S."/>
            <person name="Viragh M."/>
            <person name="Kuo A."/>
            <person name="Thoen E."/>
            <person name="Andreopoulos B."/>
            <person name="Lu D."/>
            <person name="Skrede I."/>
            <person name="Drula E."/>
            <person name="Henrissat B."/>
            <person name="Morin E."/>
            <person name="Kohler A."/>
            <person name="Barry K."/>
            <person name="LaButti K."/>
            <person name="Morin E."/>
            <person name="Salamov A."/>
            <person name="Lipzen A."/>
            <person name="Mereny Z."/>
            <person name="Hegedus B."/>
            <person name="Baldrian P."/>
            <person name="Stursova M."/>
            <person name="Weitz H."/>
            <person name="Taylor A."/>
            <person name="Grigoriev I.V."/>
            <person name="Nagy L.G."/>
            <person name="Martin F."/>
            <person name="Kauserud H."/>
        </authorList>
    </citation>
    <scope>NUCLEOTIDE SEQUENCE</scope>
    <source>
        <strain evidence="1">9284</strain>
    </source>
</reference>
<name>A0AAD7CDX1_9AGAR</name>
<dbReference type="EMBL" id="JARKIF010000002">
    <property type="protein sequence ID" value="KAJ7646621.1"/>
    <property type="molecule type" value="Genomic_DNA"/>
</dbReference>
<dbReference type="AlphaFoldDB" id="A0AAD7CDX1"/>
<gene>
    <name evidence="1" type="ORF">FB45DRAFT_1018931</name>
</gene>
<evidence type="ECO:0000313" key="2">
    <source>
        <dbReference type="Proteomes" id="UP001221142"/>
    </source>
</evidence>
<sequence length="80" mass="8833">MDPITVTTTVITLATFIKDLIEIGQSIMDSIEKVSENRRQLRDLTNEILRSLADIANLIRGCEDEYMAPALLAALGDLKA</sequence>
<comment type="caution">
    <text evidence="1">The sequence shown here is derived from an EMBL/GenBank/DDBJ whole genome shotgun (WGS) entry which is preliminary data.</text>
</comment>
<organism evidence="1 2">
    <name type="scientific">Roridomyces roridus</name>
    <dbReference type="NCBI Taxonomy" id="1738132"/>
    <lineage>
        <taxon>Eukaryota</taxon>
        <taxon>Fungi</taxon>
        <taxon>Dikarya</taxon>
        <taxon>Basidiomycota</taxon>
        <taxon>Agaricomycotina</taxon>
        <taxon>Agaricomycetes</taxon>
        <taxon>Agaricomycetidae</taxon>
        <taxon>Agaricales</taxon>
        <taxon>Marasmiineae</taxon>
        <taxon>Mycenaceae</taxon>
        <taxon>Roridomyces</taxon>
    </lineage>
</organism>
<evidence type="ECO:0008006" key="3">
    <source>
        <dbReference type="Google" id="ProtNLM"/>
    </source>
</evidence>
<protein>
    <recommendedName>
        <fullName evidence="3">Fungal N-terminal domain-containing protein</fullName>
    </recommendedName>
</protein>
<accession>A0AAD7CDX1</accession>
<evidence type="ECO:0000313" key="1">
    <source>
        <dbReference type="EMBL" id="KAJ7646621.1"/>
    </source>
</evidence>